<dbReference type="EMBL" id="RBVV01000331">
    <property type="protein sequence ID" value="RNJ51939.1"/>
    <property type="molecule type" value="Genomic_DNA"/>
</dbReference>
<sequence>MKESRPARRGRPPLQDNESPSDGLQTKQQRMRLAQRTYRARKQEAQDRARTQVEKLSRALDDALSTYASLHWRLAGSLQSQDWSGVLSHLNDASARIAGVASSVDKTIALPPSTEGLDSASSRGWGSFASPQDTGDNLPTAVTHSHGRMSPYRRLATPSQPATNAAVAMIIRTTAASPTSVSARISRACFQRVVAVLSGPGAPDSKSTTMAIPLQLLGKEDMLANSLQALSLFQASVADFRYPLHSAARLPRMYRVQQGGARTVSRAATPFLQQIARGGTRTVLDTAFKPLQGEWMEAVDVEEYLEERGICLRTAVGSGGVPATEPMHQATVFEASLVDSLSPQMERGGQVPPLPLSDEFRGHEPADYSVFGISGPGTSLRRAVVPVRRGTDVWANPDDGRRALQSDFGQGDAGAAVEGAQITVDLDRLVYLLAEKAMCLGPVPGIRREAVDVCIRGSIIL</sequence>
<dbReference type="Proteomes" id="UP000267145">
    <property type="component" value="Unassembled WGS sequence"/>
</dbReference>
<protein>
    <recommendedName>
        <fullName evidence="4">BZIP domain-containing protein</fullName>
    </recommendedName>
</protein>
<feature type="compositionally biased region" description="Polar residues" evidence="1">
    <location>
        <begin position="16"/>
        <end position="28"/>
    </location>
</feature>
<feature type="region of interest" description="Disordered" evidence="1">
    <location>
        <begin position="1"/>
        <end position="50"/>
    </location>
</feature>
<comment type="caution">
    <text evidence="2">The sequence shown here is derived from an EMBL/GenBank/DDBJ whole genome shotgun (WGS) entry which is preliminary data.</text>
</comment>
<keyword evidence="3" id="KW-1185">Reference proteome</keyword>
<feature type="region of interest" description="Disordered" evidence="1">
    <location>
        <begin position="112"/>
        <end position="158"/>
    </location>
</feature>
<evidence type="ECO:0000313" key="2">
    <source>
        <dbReference type="EMBL" id="RNJ51939.1"/>
    </source>
</evidence>
<dbReference type="AlphaFoldDB" id="A0A3M9XUH1"/>
<gene>
    <name evidence="2" type="ORF">D7B24_005460</name>
</gene>
<proteinExistence type="predicted"/>
<feature type="compositionally biased region" description="Basic and acidic residues" evidence="1">
    <location>
        <begin position="41"/>
        <end position="50"/>
    </location>
</feature>
<evidence type="ECO:0000256" key="1">
    <source>
        <dbReference type="SAM" id="MobiDB-lite"/>
    </source>
</evidence>
<reference evidence="2 3" key="1">
    <citation type="submission" date="2018-10" db="EMBL/GenBank/DDBJ databases">
        <title>Genome sequence of Verticillium nonalfalfae VnAa140.</title>
        <authorList>
            <person name="Stajich J.E."/>
            <person name="Kasson M.T."/>
        </authorList>
    </citation>
    <scope>NUCLEOTIDE SEQUENCE [LARGE SCALE GENOMIC DNA]</scope>
    <source>
        <strain evidence="2 3">VnAa140</strain>
    </source>
</reference>
<organism evidence="2 3">
    <name type="scientific">Verticillium nonalfalfae</name>
    <dbReference type="NCBI Taxonomy" id="1051616"/>
    <lineage>
        <taxon>Eukaryota</taxon>
        <taxon>Fungi</taxon>
        <taxon>Dikarya</taxon>
        <taxon>Ascomycota</taxon>
        <taxon>Pezizomycotina</taxon>
        <taxon>Sordariomycetes</taxon>
        <taxon>Hypocreomycetidae</taxon>
        <taxon>Glomerellales</taxon>
        <taxon>Plectosphaerellaceae</taxon>
        <taxon>Verticillium</taxon>
    </lineage>
</organism>
<name>A0A3M9XUH1_9PEZI</name>
<dbReference type="GeneID" id="39609149"/>
<accession>A0A3M9XUH1</accession>
<evidence type="ECO:0000313" key="3">
    <source>
        <dbReference type="Proteomes" id="UP000267145"/>
    </source>
</evidence>
<feature type="compositionally biased region" description="Polar residues" evidence="1">
    <location>
        <begin position="119"/>
        <end position="143"/>
    </location>
</feature>
<evidence type="ECO:0008006" key="4">
    <source>
        <dbReference type="Google" id="ProtNLM"/>
    </source>
</evidence>
<dbReference type="RefSeq" id="XP_028490097.1">
    <property type="nucleotide sequence ID" value="XM_028639612.1"/>
</dbReference>
<dbReference type="PANTHER" id="PTHR40618">
    <property type="entry name" value="B-ZIP TRANSCRIPTION FACTOR (EUROFUNG)-RELATED"/>
    <property type="match status" value="1"/>
</dbReference>
<dbReference type="PANTHER" id="PTHR40618:SF1">
    <property type="entry name" value="B-ZIP TRANSCRIPTION FACTOR (EUROFUNG)"/>
    <property type="match status" value="1"/>
</dbReference>